<evidence type="ECO:0000313" key="5">
    <source>
        <dbReference type="EMBL" id="ARU56378.1"/>
    </source>
</evidence>
<dbReference type="PROSITE" id="PS50005">
    <property type="entry name" value="TPR"/>
    <property type="match status" value="2"/>
</dbReference>
<accession>A0A1Y0I7A5</accession>
<dbReference type="SMART" id="SM00028">
    <property type="entry name" value="TPR"/>
    <property type="match status" value="6"/>
</dbReference>
<evidence type="ECO:0000256" key="3">
    <source>
        <dbReference type="SAM" id="MobiDB-lite"/>
    </source>
</evidence>
<evidence type="ECO:0000256" key="1">
    <source>
        <dbReference type="ARBA" id="ARBA00022729"/>
    </source>
</evidence>
<dbReference type="SUPFAM" id="SSF48452">
    <property type="entry name" value="TPR-like"/>
    <property type="match status" value="4"/>
</dbReference>
<dbReference type="KEGG" id="ome:OLMES_2315"/>
<dbReference type="Pfam" id="PF13525">
    <property type="entry name" value="YfiO"/>
    <property type="match status" value="1"/>
</dbReference>
<feature type="repeat" description="TPR" evidence="2">
    <location>
        <begin position="640"/>
        <end position="673"/>
    </location>
</feature>
<gene>
    <name evidence="5" type="ORF">OLMES_2315</name>
</gene>
<protein>
    <submittedName>
        <fullName evidence="5">TPR repeat-containing protein</fullName>
    </submittedName>
</protein>
<dbReference type="InterPro" id="IPR019734">
    <property type="entry name" value="TPR_rpt"/>
</dbReference>
<sequence>MSHSSYRVVGVILVSLWSAGCSLLPLFEPGSSDLIPDPLRADDSSVTLGAWLDSEEVSKKASHNDAGQMLSAPGYELTNNKQGGHDSPRDSVSVRLTVIESYQQLLPLLSSHGETRNNAVRGQTQAPSIEALEALIEQRLAELKMSVSEAVFADDAVESNTSGQIRSPEIPSAFDAAIQVYQDLIAKYPDHPSAPSHWYQLAKGLEMVARREESIAALSTLVSRYPESEYTLEAYFRLGEHFFREGQFDRAHQAFSQVVERVEARLVPGDDPEVSYYPVAKYMVGWSEFKQQQTDEALVSFIEALDILLKPVSIGQSMTLEAFRATLPETRQSLILDLFRVIAIGIDNIPEGAPNGLTRLFDTTGEKPYEHLIYEWLATGYLEKQRFFDAVAMYQEYIHRYPNAYPSPVFQKASVDVLEQAGFYEDAWTEKATFVSLYGHGSLIWAQFKAPDDGPVFPEYLNTLNGYLKALAKHQHYHAQQAEIANRQEAAQFYRKAIRYYEDLLRGFPEDAQRSEFSFFLGDSYFALEEFPRAIEAFKQVAYGYPLSDFSADAGFNVLHAFERQVESVEAANTVAVQAIQAEQLDSSAAFITHFEADSRRGEVTKKAMALALSLKDYLQAVTLARQVLAWSAVQESDRILAWTTIAQSYFAQNQYQEAESALSEVLAVLPERDQRRTDMSEMRAVAIYKQAELALQAKDRQRAVQHFLRLGQTHPNSSYRIMAEYDAAALQLELQDWSSAIITLQRFSNLYPRHKLAISARQKLVYAHEQQGDLYAAALALLTLSEMMDKQPDMVEGARLSLLQAARYFDRTDRAVKAIQYYRQYAHRYPDPLEHVMEARVKLSEIYNARGEINKRKYWLNKIVQDRSRIQDAQNERLNYLLANAYLDLADYRFEHYRKLTLTTPLRTSLKQKKQALNQTIDAYNRAAEFGFVDQLSLSQYKIAEVYRLLAIALLESERPGRLNEVELMEYELLLEEQAYPFEEKAIDLHESNARRVYSGRFDEGVQMSFKILEKLLPVRYHKSEAGVDYGARIH</sequence>
<organism evidence="5 6">
    <name type="scientific">Oleiphilus messinensis</name>
    <dbReference type="NCBI Taxonomy" id="141451"/>
    <lineage>
        <taxon>Bacteria</taxon>
        <taxon>Pseudomonadati</taxon>
        <taxon>Pseudomonadota</taxon>
        <taxon>Gammaproteobacteria</taxon>
        <taxon>Oceanospirillales</taxon>
        <taxon>Oleiphilaceae</taxon>
        <taxon>Oleiphilus</taxon>
    </lineage>
</organism>
<dbReference type="Gene3D" id="1.25.40.10">
    <property type="entry name" value="Tetratricopeptide repeat domain"/>
    <property type="match status" value="4"/>
</dbReference>
<evidence type="ECO:0000259" key="4">
    <source>
        <dbReference type="Pfam" id="PF13525"/>
    </source>
</evidence>
<keyword evidence="2" id="KW-0802">TPR repeat</keyword>
<dbReference type="InterPro" id="IPR011990">
    <property type="entry name" value="TPR-like_helical_dom_sf"/>
</dbReference>
<dbReference type="RefSeq" id="WP_087461369.1">
    <property type="nucleotide sequence ID" value="NZ_CP021425.1"/>
</dbReference>
<keyword evidence="6" id="KW-1185">Reference proteome</keyword>
<dbReference type="Proteomes" id="UP000196027">
    <property type="component" value="Chromosome"/>
</dbReference>
<dbReference type="AlphaFoldDB" id="A0A1Y0I7A5"/>
<evidence type="ECO:0000313" key="6">
    <source>
        <dbReference type="Proteomes" id="UP000196027"/>
    </source>
</evidence>
<feature type="domain" description="Outer membrane lipoprotein BamD-like" evidence="4">
    <location>
        <begin position="682"/>
        <end position="859"/>
    </location>
</feature>
<dbReference type="PANTHER" id="PTHR12558">
    <property type="entry name" value="CELL DIVISION CYCLE 16,23,27"/>
    <property type="match status" value="1"/>
</dbReference>
<proteinExistence type="predicted"/>
<dbReference type="OrthoDB" id="9806825at2"/>
<dbReference type="InterPro" id="IPR039565">
    <property type="entry name" value="BamD-like"/>
</dbReference>
<evidence type="ECO:0000256" key="2">
    <source>
        <dbReference type="PROSITE-ProRule" id="PRU00339"/>
    </source>
</evidence>
<name>A0A1Y0I7A5_9GAMM</name>
<reference evidence="5 6" key="1">
    <citation type="submission" date="2017-05" db="EMBL/GenBank/DDBJ databases">
        <title>Genomic insights into alkan degradation activity of Oleiphilus messinensis.</title>
        <authorList>
            <person name="Kozyavkin S.A."/>
            <person name="Slesarev A.I."/>
            <person name="Golyshin P.N."/>
            <person name="Korzhenkov A."/>
            <person name="Golyshina O.N."/>
            <person name="Toshchakov S.V."/>
        </authorList>
    </citation>
    <scope>NUCLEOTIDE SEQUENCE [LARGE SCALE GENOMIC DNA]</scope>
    <source>
        <strain evidence="5 6">ME102</strain>
    </source>
</reference>
<dbReference type="Pfam" id="PF13174">
    <property type="entry name" value="TPR_6"/>
    <property type="match status" value="1"/>
</dbReference>
<dbReference type="Pfam" id="PF13432">
    <property type="entry name" value="TPR_16"/>
    <property type="match status" value="1"/>
</dbReference>
<dbReference type="PROSITE" id="PS51257">
    <property type="entry name" value="PROKAR_LIPOPROTEIN"/>
    <property type="match status" value="1"/>
</dbReference>
<feature type="region of interest" description="Disordered" evidence="3">
    <location>
        <begin position="57"/>
        <end position="90"/>
    </location>
</feature>
<dbReference type="EMBL" id="CP021425">
    <property type="protein sequence ID" value="ARU56378.1"/>
    <property type="molecule type" value="Genomic_DNA"/>
</dbReference>
<dbReference type="PANTHER" id="PTHR12558:SF13">
    <property type="entry name" value="CELL DIVISION CYCLE PROTEIN 27 HOMOLOG"/>
    <property type="match status" value="1"/>
</dbReference>
<keyword evidence="1" id="KW-0732">Signal</keyword>
<feature type="repeat" description="TPR" evidence="2">
    <location>
        <begin position="232"/>
        <end position="265"/>
    </location>
</feature>